<evidence type="ECO:0000313" key="8">
    <source>
        <dbReference type="EMBL" id="NOL51841.1"/>
    </source>
</evidence>
<protein>
    <submittedName>
        <fullName evidence="8">Pyrimidine utilization transport protein G</fullName>
    </submittedName>
</protein>
<feature type="transmembrane region" description="Helical" evidence="7">
    <location>
        <begin position="285"/>
        <end position="303"/>
    </location>
</feature>
<dbReference type="Proteomes" id="UP000537862">
    <property type="component" value="Unassembled WGS sequence"/>
</dbReference>
<feature type="transmembrane region" description="Helical" evidence="7">
    <location>
        <begin position="105"/>
        <end position="131"/>
    </location>
</feature>
<dbReference type="PANTHER" id="PTHR42810">
    <property type="entry name" value="PURINE PERMEASE C1399.01C-RELATED"/>
    <property type="match status" value="1"/>
</dbReference>
<dbReference type="PROSITE" id="PS01116">
    <property type="entry name" value="XANTH_URACIL_PERMASE"/>
    <property type="match status" value="1"/>
</dbReference>
<accession>A0A849P5E4</accession>
<feature type="transmembrane region" description="Helical" evidence="7">
    <location>
        <begin position="56"/>
        <end position="72"/>
    </location>
</feature>
<feature type="transmembrane region" description="Helical" evidence="7">
    <location>
        <begin position="389"/>
        <end position="405"/>
    </location>
</feature>
<feature type="transmembrane region" description="Helical" evidence="7">
    <location>
        <begin position="177"/>
        <end position="194"/>
    </location>
</feature>
<feature type="transmembrane region" description="Helical" evidence="7">
    <location>
        <begin position="354"/>
        <end position="377"/>
    </location>
</feature>
<dbReference type="InterPro" id="IPR006043">
    <property type="entry name" value="NCS2"/>
</dbReference>
<evidence type="ECO:0000256" key="3">
    <source>
        <dbReference type="ARBA" id="ARBA00022448"/>
    </source>
</evidence>
<dbReference type="PANTHER" id="PTHR42810:SF2">
    <property type="entry name" value="PURINE PERMEASE C1399.01C-RELATED"/>
    <property type="match status" value="1"/>
</dbReference>
<evidence type="ECO:0000256" key="2">
    <source>
        <dbReference type="ARBA" id="ARBA00008821"/>
    </source>
</evidence>
<evidence type="ECO:0000256" key="5">
    <source>
        <dbReference type="ARBA" id="ARBA00022989"/>
    </source>
</evidence>
<evidence type="ECO:0000256" key="6">
    <source>
        <dbReference type="ARBA" id="ARBA00023136"/>
    </source>
</evidence>
<organism evidence="8 9">
    <name type="scientific">Pelistega suis</name>
    <dbReference type="NCBI Taxonomy" id="1631957"/>
    <lineage>
        <taxon>Bacteria</taxon>
        <taxon>Pseudomonadati</taxon>
        <taxon>Pseudomonadota</taxon>
        <taxon>Betaproteobacteria</taxon>
        <taxon>Burkholderiales</taxon>
        <taxon>Alcaligenaceae</taxon>
        <taxon>Pelistega</taxon>
    </lineage>
</organism>
<keyword evidence="9" id="KW-1185">Reference proteome</keyword>
<proteinExistence type="inferred from homology"/>
<keyword evidence="4 7" id="KW-0812">Transmembrane</keyword>
<dbReference type="Pfam" id="PF00860">
    <property type="entry name" value="Xan_ur_permease"/>
    <property type="match status" value="1"/>
</dbReference>
<feature type="transmembrane region" description="Helical" evidence="7">
    <location>
        <begin position="201"/>
        <end position="217"/>
    </location>
</feature>
<dbReference type="AlphaFoldDB" id="A0A849P5E4"/>
<feature type="transmembrane region" description="Helical" evidence="7">
    <location>
        <begin position="79"/>
        <end position="99"/>
    </location>
</feature>
<dbReference type="EMBL" id="JABGBN010000004">
    <property type="protein sequence ID" value="NOL51841.1"/>
    <property type="molecule type" value="Genomic_DNA"/>
</dbReference>
<comment type="subcellular location">
    <subcellularLocation>
        <location evidence="1">Membrane</location>
        <topology evidence="1">Multi-pass membrane protein</topology>
    </subcellularLocation>
</comment>
<dbReference type="RefSeq" id="WP_171680537.1">
    <property type="nucleotide sequence ID" value="NZ_JABGBN010000004.1"/>
</dbReference>
<feature type="transmembrane region" description="Helical" evidence="7">
    <location>
        <begin position="323"/>
        <end position="342"/>
    </location>
</feature>
<dbReference type="GO" id="GO:0042907">
    <property type="term" value="F:xanthine transmembrane transporter activity"/>
    <property type="evidence" value="ECO:0007669"/>
    <property type="project" value="TreeGrafter"/>
</dbReference>
<comment type="similarity">
    <text evidence="2">Belongs to the nucleobase:cation symporter-2 (NCS2) (TC 2.A.40) family.</text>
</comment>
<sequence length="437" mass="45073">MSYFPQWRKQTTPGAIVAPDEYLPLGQSLLMGAQHVVAMFGATVLAPLLMGFDANLAILMSGIGTLIFFLFVKGRVPSYLGSSFAFIGGVVSVTGYVAGSGANPNIGVALGAIIMCGLVYTIIGIIVWAANTKGHASVWIEKLMPPVVTGAIVAVIGLNLAPIAAKGAMAGGSTFDALMAIMTILCVGGVAVFTKGSVQRLLILVGLIIAYVLYYVFTNVLGYGQPIDFSGIQQAAWFGLPTMSKPVFDLSAITVIVPVAVILVAENLGHIRAVSAMTGQDLDQYLGRAFVGDGVATMVSGAVGGTGVTTYAENIGVMAVTRVFSTLLFVVAAVFAIILGFSPKFGALIHSIPGPVLGGVSIVVFGLIAVAGARIWVINNVDFSDNKNLIVAAVTLIMGAGNFALEIGSFKLEGIGTATFGAIILYALLNRGKSSAN</sequence>
<evidence type="ECO:0000256" key="4">
    <source>
        <dbReference type="ARBA" id="ARBA00022692"/>
    </source>
</evidence>
<keyword evidence="5 7" id="KW-1133">Transmembrane helix</keyword>
<reference evidence="8 9" key="1">
    <citation type="submission" date="2020-05" db="EMBL/GenBank/DDBJ databases">
        <authorList>
            <person name="Niu N."/>
        </authorList>
    </citation>
    <scope>NUCLEOTIDE SEQUENCE [LARGE SCALE GENOMIC DNA]</scope>
    <source>
        <strain evidence="8 9">3340-03</strain>
    </source>
</reference>
<evidence type="ECO:0000256" key="1">
    <source>
        <dbReference type="ARBA" id="ARBA00004141"/>
    </source>
</evidence>
<feature type="transmembrane region" description="Helical" evidence="7">
    <location>
        <begin position="143"/>
        <end position="165"/>
    </location>
</feature>
<evidence type="ECO:0000313" key="9">
    <source>
        <dbReference type="Proteomes" id="UP000537862"/>
    </source>
</evidence>
<evidence type="ECO:0000256" key="7">
    <source>
        <dbReference type="SAM" id="Phobius"/>
    </source>
</evidence>
<comment type="caution">
    <text evidence="8">The sequence shown here is derived from an EMBL/GenBank/DDBJ whole genome shotgun (WGS) entry which is preliminary data.</text>
</comment>
<feature type="transmembrane region" description="Helical" evidence="7">
    <location>
        <begin position="247"/>
        <end position="265"/>
    </location>
</feature>
<keyword evidence="6 7" id="KW-0472">Membrane</keyword>
<keyword evidence="3" id="KW-0813">Transport</keyword>
<name>A0A849P5E4_9BURK</name>
<dbReference type="NCBIfam" id="TIGR00801">
    <property type="entry name" value="ncs2"/>
    <property type="match status" value="1"/>
</dbReference>
<dbReference type="InterPro" id="IPR006042">
    <property type="entry name" value="Xan_ur_permease"/>
</dbReference>
<dbReference type="GO" id="GO:0005886">
    <property type="term" value="C:plasma membrane"/>
    <property type="evidence" value="ECO:0007669"/>
    <property type="project" value="TreeGrafter"/>
</dbReference>
<gene>
    <name evidence="8" type="ORF">HKX39_06620</name>
</gene>
<feature type="transmembrane region" description="Helical" evidence="7">
    <location>
        <begin position="412"/>
        <end position="429"/>
    </location>
</feature>